<dbReference type="Gene3D" id="3.40.50.410">
    <property type="entry name" value="von Willebrand factor, type A domain"/>
    <property type="match status" value="1"/>
</dbReference>
<dbReference type="PROSITE" id="PS50234">
    <property type="entry name" value="VWFA"/>
    <property type="match status" value="1"/>
</dbReference>
<dbReference type="InterPro" id="IPR002035">
    <property type="entry name" value="VWF_A"/>
</dbReference>
<evidence type="ECO:0000313" key="2">
    <source>
        <dbReference type="EMBL" id="ANU38496.1"/>
    </source>
</evidence>
<dbReference type="AlphaFoldDB" id="A0A1C7FF10"/>
<dbReference type="SUPFAM" id="SSF53300">
    <property type="entry name" value="vWA-like"/>
    <property type="match status" value="1"/>
</dbReference>
<evidence type="ECO:0000313" key="3">
    <source>
        <dbReference type="Proteomes" id="UP000092528"/>
    </source>
</evidence>
<dbReference type="Pfam" id="PF07027">
    <property type="entry name" value="DUF1318"/>
    <property type="match status" value="1"/>
</dbReference>
<dbReference type="Proteomes" id="UP000092528">
    <property type="component" value="Chromosome 2"/>
</dbReference>
<dbReference type="RefSeq" id="WP_065546303.1">
    <property type="nucleotide sequence ID" value="NZ_CP016415.1"/>
</dbReference>
<dbReference type="PANTHER" id="PTHR47763">
    <property type="entry name" value="ALPHA-PROTEIN KINASE VWKA"/>
    <property type="match status" value="1"/>
</dbReference>
<dbReference type="InterPro" id="IPR036465">
    <property type="entry name" value="vWFA_dom_sf"/>
</dbReference>
<dbReference type="InterPro" id="IPR052969">
    <property type="entry name" value="Thr-specific_kinase-like"/>
</dbReference>
<feature type="domain" description="VWFA" evidence="1">
    <location>
        <begin position="344"/>
        <end position="553"/>
    </location>
</feature>
<proteinExistence type="predicted"/>
<dbReference type="CDD" id="cd00198">
    <property type="entry name" value="vWFA"/>
    <property type="match status" value="1"/>
</dbReference>
<dbReference type="InterPro" id="IPR049360">
    <property type="entry name" value="T6SS_TssR-like_VWA"/>
</dbReference>
<protein>
    <recommendedName>
        <fullName evidence="1">VWFA domain-containing protein</fullName>
    </recommendedName>
</protein>
<organism evidence="2 3">
    <name type="scientific">Vibrio scophthalmi</name>
    <dbReference type="NCBI Taxonomy" id="45658"/>
    <lineage>
        <taxon>Bacteria</taxon>
        <taxon>Pseudomonadati</taxon>
        <taxon>Pseudomonadota</taxon>
        <taxon>Gammaproteobacteria</taxon>
        <taxon>Vibrionales</taxon>
        <taxon>Vibrionaceae</taxon>
        <taxon>Vibrio</taxon>
    </lineage>
</organism>
<evidence type="ECO:0000259" key="1">
    <source>
        <dbReference type="PROSITE" id="PS50234"/>
    </source>
</evidence>
<dbReference type="GeneID" id="96874889"/>
<keyword evidence="3" id="KW-1185">Reference proteome</keyword>
<sequence length="748" mass="83870">MNVRKFSLSHYFSLAIVGLLTISCEVHADSYSSLLASMQVRQMDLEKAQLSSDSCLGERLDGLLKINYNCASDVSELAEAENSDRTTLYKMMASSLQLDRQTIGVQWAQKRHPNYIKGVIREIRLKDGTTTFWNGIGEHPDDSNISRVLTKQFAKLYVTPTESAEIVRDNLPLYEAFGVVAKEKDSSGTLWYQVTEDYVPKQKPSNWDPEVIGWISEKDAISWKRALVMRFTNSLSRAPSVFFKTAEDAVALMKADKMVRKQELDQLYSDFESGTVDRTSGALAIEPVVGQGQEQIVMYPLLDFYEPTSGELYMDGQFARLLEVAAQTRNGENNQGVNGNLPIDIVFVMDLTSSMQPYLEQLMVVIKQFAMDSDGRDIRFGFVGYKDKDKKFAFTVKQFTSNVMKPRDFVKVLSKVKARETPVKTDDIPEAVMSGVNLALDSQQWRDNSAKVIILVGDAPGREDVFPVKELRDKSYVRNIPIFSLFIDRSKGAPKYAKLGKKQYEDLSSTYEGAYGTSREIPHLTVINGGSPDDFAQTVASGLKEARDTFDSIASQHVQLGEMEEGSVAELLFQQADLLLADTSMPDNAVVGWVSDKVMTSSGREALAPMILLNEAELDELEQRVRELKDIGELALRGDSGTTLDFFDLVSDNTRFTIVDPSAVNFRDAFSAPLGINSLPYDSDIMATTREEFHSMDRVQSFVRAMNNKLRHYEDLKRQQGNPDVWKKLSTGTSERDRVVGVELNQLP</sequence>
<reference evidence="2 3" key="1">
    <citation type="submission" date="2016-07" db="EMBL/GenBank/DDBJ databases">
        <title>Genome sequencing of Vibrio scophthalmi strain VS-05, an isolated from Paralichthys olivaceus.</title>
        <authorList>
            <person name="Han H.-J."/>
        </authorList>
    </citation>
    <scope>NUCLEOTIDE SEQUENCE [LARGE SCALE GENOMIC DNA]</scope>
    <source>
        <strain evidence="2 3">VS-05</strain>
    </source>
</reference>
<accession>A0A1C7FF10</accession>
<dbReference type="Pfam" id="PF20782">
    <property type="entry name" value="TssR_VWA"/>
    <property type="match status" value="1"/>
</dbReference>
<gene>
    <name evidence="2" type="ORF">VSVS05_03458</name>
</gene>
<dbReference type="InterPro" id="IPR008309">
    <property type="entry name" value="YdbL"/>
</dbReference>
<dbReference type="SMART" id="SM00327">
    <property type="entry name" value="VWA"/>
    <property type="match status" value="1"/>
</dbReference>
<dbReference type="PROSITE" id="PS51257">
    <property type="entry name" value="PROKAR_LIPOPROTEIN"/>
    <property type="match status" value="1"/>
</dbReference>
<dbReference type="EMBL" id="CP016415">
    <property type="protein sequence ID" value="ANU38496.1"/>
    <property type="molecule type" value="Genomic_DNA"/>
</dbReference>
<name>A0A1C7FF10_9VIBR</name>